<dbReference type="SUPFAM" id="SSF52343">
    <property type="entry name" value="Ferredoxin reductase-like, C-terminal NADP-linked domain"/>
    <property type="match status" value="1"/>
</dbReference>
<evidence type="ECO:0000256" key="5">
    <source>
        <dbReference type="ARBA" id="ARBA00023027"/>
    </source>
</evidence>
<dbReference type="PANTHER" id="PTHR19370">
    <property type="entry name" value="NADH-CYTOCHROME B5 REDUCTASE"/>
    <property type="match status" value="1"/>
</dbReference>
<dbReference type="InterPro" id="IPR001709">
    <property type="entry name" value="Flavoprot_Pyr_Nucl_cyt_Rdtase"/>
</dbReference>
<dbReference type="Pfam" id="PF00970">
    <property type="entry name" value="FAD_binding_6"/>
    <property type="match status" value="1"/>
</dbReference>
<dbReference type="PRINTS" id="PR00371">
    <property type="entry name" value="FPNCR"/>
</dbReference>
<name>A0A914C8W0_9BILA</name>
<keyword evidence="3 6" id="KW-0274">FAD</keyword>
<dbReference type="Proteomes" id="UP000887540">
    <property type="component" value="Unplaced"/>
</dbReference>
<comment type="cofactor">
    <cofactor evidence="1 6 7">
        <name>FAD</name>
        <dbReference type="ChEBI" id="CHEBI:57692"/>
    </cofactor>
</comment>
<organism evidence="9 10">
    <name type="scientific">Acrobeloides nanus</name>
    <dbReference type="NCBI Taxonomy" id="290746"/>
    <lineage>
        <taxon>Eukaryota</taxon>
        <taxon>Metazoa</taxon>
        <taxon>Ecdysozoa</taxon>
        <taxon>Nematoda</taxon>
        <taxon>Chromadorea</taxon>
        <taxon>Rhabditida</taxon>
        <taxon>Tylenchina</taxon>
        <taxon>Cephalobomorpha</taxon>
        <taxon>Cephaloboidea</taxon>
        <taxon>Cephalobidae</taxon>
        <taxon>Acrobeloides</taxon>
    </lineage>
</organism>
<keyword evidence="2 6" id="KW-0285">Flavoprotein</keyword>
<evidence type="ECO:0000256" key="7">
    <source>
        <dbReference type="RuleBase" id="RU361226"/>
    </source>
</evidence>
<feature type="binding site" evidence="6">
    <location>
        <position position="26"/>
    </location>
    <ligand>
        <name>FAD</name>
        <dbReference type="ChEBI" id="CHEBI:57692"/>
    </ligand>
</feature>
<feature type="binding site" evidence="6">
    <location>
        <position position="43"/>
    </location>
    <ligand>
        <name>FAD</name>
        <dbReference type="ChEBI" id="CHEBI:57692"/>
    </ligand>
</feature>
<evidence type="ECO:0000256" key="6">
    <source>
        <dbReference type="PIRSR" id="PIRSR601834-1"/>
    </source>
</evidence>
<evidence type="ECO:0000256" key="1">
    <source>
        <dbReference type="ARBA" id="ARBA00001974"/>
    </source>
</evidence>
<dbReference type="EC" id="1.6.2.2" evidence="7"/>
<dbReference type="InterPro" id="IPR017927">
    <property type="entry name" value="FAD-bd_FR_type"/>
</dbReference>
<feature type="binding site" evidence="6">
    <location>
        <position position="110"/>
    </location>
    <ligand>
        <name>FAD</name>
        <dbReference type="ChEBI" id="CHEBI:57692"/>
    </ligand>
</feature>
<evidence type="ECO:0000256" key="3">
    <source>
        <dbReference type="ARBA" id="ARBA00022827"/>
    </source>
</evidence>
<dbReference type="InterPro" id="IPR039261">
    <property type="entry name" value="FNR_nucleotide-bd"/>
</dbReference>
<dbReference type="InterPro" id="IPR017938">
    <property type="entry name" value="Riboflavin_synthase-like_b-brl"/>
</dbReference>
<dbReference type="GO" id="GO:0090524">
    <property type="term" value="F:cytochrome-b5 reductase activity, acting on NADH"/>
    <property type="evidence" value="ECO:0007669"/>
    <property type="project" value="UniProtKB-EC"/>
</dbReference>
<comment type="similarity">
    <text evidence="7">Belongs to the flavoprotein pyridine nucleotide cytochrome reductase family.</text>
</comment>
<evidence type="ECO:0000256" key="4">
    <source>
        <dbReference type="ARBA" id="ARBA00023002"/>
    </source>
</evidence>
<protein>
    <recommendedName>
        <fullName evidence="7">NADH-cytochrome b5 reductase</fullName>
        <ecNumber evidence="7">1.6.2.2</ecNumber>
    </recommendedName>
</protein>
<keyword evidence="4 7" id="KW-0560">Oxidoreductase</keyword>
<dbReference type="WBParaSite" id="ACRNAN_Path_599.g2238.t1">
    <property type="protein sequence ID" value="ACRNAN_Path_599.g2238.t1"/>
    <property type="gene ID" value="ACRNAN_Path_599.g2238"/>
</dbReference>
<evidence type="ECO:0000313" key="9">
    <source>
        <dbReference type="Proteomes" id="UP000887540"/>
    </source>
</evidence>
<keyword evidence="9" id="KW-1185">Reference proteome</keyword>
<dbReference type="SUPFAM" id="SSF63380">
    <property type="entry name" value="Riboflavin synthase domain-like"/>
    <property type="match status" value="1"/>
</dbReference>
<evidence type="ECO:0000256" key="2">
    <source>
        <dbReference type="ARBA" id="ARBA00022630"/>
    </source>
</evidence>
<dbReference type="InterPro" id="IPR008333">
    <property type="entry name" value="Cbr1-like_FAD-bd_dom"/>
</dbReference>
<comment type="catalytic activity">
    <reaction evidence="7">
        <text>2 Fe(III)-[cytochrome b5] + NADH = 2 Fe(II)-[cytochrome b5] + NAD(+) + H(+)</text>
        <dbReference type="Rhea" id="RHEA:46680"/>
        <dbReference type="Rhea" id="RHEA-COMP:10438"/>
        <dbReference type="Rhea" id="RHEA-COMP:10439"/>
        <dbReference type="ChEBI" id="CHEBI:15378"/>
        <dbReference type="ChEBI" id="CHEBI:29033"/>
        <dbReference type="ChEBI" id="CHEBI:29034"/>
        <dbReference type="ChEBI" id="CHEBI:57540"/>
        <dbReference type="ChEBI" id="CHEBI:57945"/>
        <dbReference type="EC" id="1.6.2.2"/>
    </reaction>
</comment>
<proteinExistence type="inferred from homology"/>
<dbReference type="InterPro" id="IPR001433">
    <property type="entry name" value="OxRdtase_FAD/NAD-bd"/>
</dbReference>
<dbReference type="InterPro" id="IPR001834">
    <property type="entry name" value="CBR-like"/>
</dbReference>
<evidence type="ECO:0000259" key="8">
    <source>
        <dbReference type="PROSITE" id="PS51384"/>
    </source>
</evidence>
<dbReference type="Gene3D" id="2.40.30.10">
    <property type="entry name" value="Translation factors"/>
    <property type="match status" value="1"/>
</dbReference>
<dbReference type="AlphaFoldDB" id="A0A914C8W0"/>
<feature type="binding site" evidence="6">
    <location>
        <position position="58"/>
    </location>
    <ligand>
        <name>FAD</name>
        <dbReference type="ChEBI" id="CHEBI:57692"/>
    </ligand>
</feature>
<feature type="binding site" evidence="6">
    <location>
        <position position="41"/>
    </location>
    <ligand>
        <name>FAD</name>
        <dbReference type="ChEBI" id="CHEBI:57692"/>
    </ligand>
</feature>
<dbReference type="Pfam" id="PF00175">
    <property type="entry name" value="NAD_binding_1"/>
    <property type="match status" value="1"/>
</dbReference>
<reference evidence="10" key="1">
    <citation type="submission" date="2022-11" db="UniProtKB">
        <authorList>
            <consortium name="WormBaseParasite"/>
        </authorList>
    </citation>
    <scope>IDENTIFICATION</scope>
</reference>
<dbReference type="CDD" id="cd06183">
    <property type="entry name" value="cyt_b5_reduct_like"/>
    <property type="match status" value="1"/>
</dbReference>
<dbReference type="Gene3D" id="3.40.50.80">
    <property type="entry name" value="Nucleotide-binding domain of ferredoxin-NADP reductase (FNR) module"/>
    <property type="match status" value="1"/>
</dbReference>
<keyword evidence="5 7" id="KW-0520">NAD</keyword>
<accession>A0A914C8W0</accession>
<sequence>MLSGILPGKHVKINANINGQNLMRFYSPVSDPKAKGHFEIVLKIYPSVEGDPKAGVFSRHLDSKDVGDHLLISGPYGAMAYQGNGTFLIRDKELKTFKHVAMIAGGTGITPKLQLIRSVIRNKSDPTRVSLIYTNKTPDDVVCREELEDYAADEKFRLLLTLTRVDRGQLPDWPHTFGRIGVDKVKEFFPEPSEDVLVLICGPKGMNATAKSICEELKYPNVHVY</sequence>
<dbReference type="PRINTS" id="PR00406">
    <property type="entry name" value="CYTB5RDTASE"/>
</dbReference>
<feature type="domain" description="FAD-binding FR-type" evidence="8">
    <location>
        <begin position="1"/>
        <end position="82"/>
    </location>
</feature>
<dbReference type="PROSITE" id="PS51384">
    <property type="entry name" value="FAD_FR"/>
    <property type="match status" value="1"/>
</dbReference>
<feature type="binding site" evidence="6">
    <location>
        <position position="24"/>
    </location>
    <ligand>
        <name>FAD</name>
        <dbReference type="ChEBI" id="CHEBI:57692"/>
    </ligand>
</feature>
<evidence type="ECO:0000313" key="10">
    <source>
        <dbReference type="WBParaSite" id="ACRNAN_Path_599.g2238.t1"/>
    </source>
</evidence>